<evidence type="ECO:0000313" key="3">
    <source>
        <dbReference type="Proteomes" id="UP000192418"/>
    </source>
</evidence>
<gene>
    <name evidence="2" type="ORF">SAMN02746065_10891</name>
</gene>
<evidence type="ECO:0000313" key="2">
    <source>
        <dbReference type="EMBL" id="SMC72250.1"/>
    </source>
</evidence>
<organism evidence="2 3">
    <name type="scientific">Desulfocicer vacuolatum DSM 3385</name>
    <dbReference type="NCBI Taxonomy" id="1121400"/>
    <lineage>
        <taxon>Bacteria</taxon>
        <taxon>Pseudomonadati</taxon>
        <taxon>Thermodesulfobacteriota</taxon>
        <taxon>Desulfobacteria</taxon>
        <taxon>Desulfobacterales</taxon>
        <taxon>Desulfobacteraceae</taxon>
        <taxon>Desulfocicer</taxon>
    </lineage>
</organism>
<keyword evidence="3" id="KW-1185">Reference proteome</keyword>
<dbReference type="AlphaFoldDB" id="A0A1W2BHL4"/>
<accession>A0A1W2BHL4</accession>
<dbReference type="STRING" id="1121400.SAMN02746065_10891"/>
<dbReference type="RefSeq" id="WP_084068589.1">
    <property type="nucleotide sequence ID" value="NZ_FWXY01000008.1"/>
</dbReference>
<evidence type="ECO:0000256" key="1">
    <source>
        <dbReference type="SAM" id="SignalP"/>
    </source>
</evidence>
<feature type="signal peptide" evidence="1">
    <location>
        <begin position="1"/>
        <end position="22"/>
    </location>
</feature>
<protein>
    <submittedName>
        <fullName evidence="2">Uncharacterized protein</fullName>
    </submittedName>
</protein>
<sequence length="107" mass="11855">MKNSKKALLLLILLLLFFTVSCQNITPHGASGDYHAGSYAGENAAHEDVLHNHGQFYKISDTTAIRKNIGKYLKEKEGPVSDAYIKGFKWGYKRGFRDSVDTYNGGG</sequence>
<reference evidence="2 3" key="1">
    <citation type="submission" date="2017-04" db="EMBL/GenBank/DDBJ databases">
        <authorList>
            <person name="Afonso C.L."/>
            <person name="Miller P.J."/>
            <person name="Scott M.A."/>
            <person name="Spackman E."/>
            <person name="Goraichik I."/>
            <person name="Dimitrov K.M."/>
            <person name="Suarez D.L."/>
            <person name="Swayne D.E."/>
        </authorList>
    </citation>
    <scope>NUCLEOTIDE SEQUENCE [LARGE SCALE GENOMIC DNA]</scope>
    <source>
        <strain evidence="2 3">DSM 3385</strain>
    </source>
</reference>
<dbReference type="PROSITE" id="PS51257">
    <property type="entry name" value="PROKAR_LIPOPROTEIN"/>
    <property type="match status" value="1"/>
</dbReference>
<dbReference type="Proteomes" id="UP000192418">
    <property type="component" value="Unassembled WGS sequence"/>
</dbReference>
<dbReference type="EMBL" id="FWXY01000008">
    <property type="protein sequence ID" value="SMC72250.1"/>
    <property type="molecule type" value="Genomic_DNA"/>
</dbReference>
<name>A0A1W2BHL4_9BACT</name>
<keyword evidence="1" id="KW-0732">Signal</keyword>
<feature type="chain" id="PRO_5012732324" evidence="1">
    <location>
        <begin position="23"/>
        <end position="107"/>
    </location>
</feature>
<proteinExistence type="predicted"/>